<proteinExistence type="predicted"/>
<reference evidence="2" key="1">
    <citation type="submission" date="2015-11" db="EMBL/GenBank/DDBJ databases">
        <title>De novo transcriptome assembly of four potential Pierce s Disease insect vectors from Arizona vineyards.</title>
        <authorList>
            <person name="Tassone E.E."/>
        </authorList>
    </citation>
    <scope>NUCLEOTIDE SEQUENCE</scope>
</reference>
<feature type="signal peptide" evidence="1">
    <location>
        <begin position="1"/>
        <end position="20"/>
    </location>
</feature>
<keyword evidence="1" id="KW-0732">Signal</keyword>
<feature type="chain" id="PRO_5008583623" evidence="1">
    <location>
        <begin position="21"/>
        <end position="167"/>
    </location>
</feature>
<name>A0A1B6GFF2_9HEMI</name>
<dbReference type="EMBL" id="GECZ01008628">
    <property type="protein sequence ID" value="JAS61141.1"/>
    <property type="molecule type" value="Transcribed_RNA"/>
</dbReference>
<accession>A0A1B6GFF2</accession>
<organism evidence="2">
    <name type="scientific">Cuerna arida</name>
    <dbReference type="NCBI Taxonomy" id="1464854"/>
    <lineage>
        <taxon>Eukaryota</taxon>
        <taxon>Metazoa</taxon>
        <taxon>Ecdysozoa</taxon>
        <taxon>Arthropoda</taxon>
        <taxon>Hexapoda</taxon>
        <taxon>Insecta</taxon>
        <taxon>Pterygota</taxon>
        <taxon>Neoptera</taxon>
        <taxon>Paraneoptera</taxon>
        <taxon>Hemiptera</taxon>
        <taxon>Auchenorrhyncha</taxon>
        <taxon>Membracoidea</taxon>
        <taxon>Cicadellidae</taxon>
        <taxon>Cicadellinae</taxon>
        <taxon>Proconiini</taxon>
        <taxon>Cuerna</taxon>
    </lineage>
</organism>
<dbReference type="AlphaFoldDB" id="A0A1B6GFF2"/>
<evidence type="ECO:0000313" key="2">
    <source>
        <dbReference type="EMBL" id="JAS61141.1"/>
    </source>
</evidence>
<sequence>MAKISFFLTLTLLIDVFVSALPVENDNIQRRIEQEDKEHDRLYGRHLQVDNSDLALGEVVKGKPILYRRQRSLESTGTISTTSQAGEKTVIDKSDEEKVTKNVPQENIAADETATTTMPGHLKVKERANEICQEEISKFSRNRAEDIHGPIYLVCNIYCCYLEVRKS</sequence>
<protein>
    <submittedName>
        <fullName evidence="2">Uncharacterized protein</fullName>
    </submittedName>
</protein>
<gene>
    <name evidence="2" type="ORF">g.17846</name>
</gene>
<evidence type="ECO:0000256" key="1">
    <source>
        <dbReference type="SAM" id="SignalP"/>
    </source>
</evidence>